<evidence type="ECO:0000259" key="3">
    <source>
        <dbReference type="PROSITE" id="PS50056"/>
    </source>
</evidence>
<organism evidence="4 5">
    <name type="scientific">Geranomyces variabilis</name>
    <dbReference type="NCBI Taxonomy" id="109894"/>
    <lineage>
        <taxon>Eukaryota</taxon>
        <taxon>Fungi</taxon>
        <taxon>Fungi incertae sedis</taxon>
        <taxon>Chytridiomycota</taxon>
        <taxon>Chytridiomycota incertae sedis</taxon>
        <taxon>Chytridiomycetes</taxon>
        <taxon>Spizellomycetales</taxon>
        <taxon>Powellomycetaceae</taxon>
        <taxon>Geranomyces</taxon>
    </lineage>
</organism>
<dbReference type="GO" id="GO:0016791">
    <property type="term" value="F:phosphatase activity"/>
    <property type="evidence" value="ECO:0007669"/>
    <property type="project" value="UniProtKB-ARBA"/>
</dbReference>
<dbReference type="EMBL" id="JADGJQ010000013">
    <property type="protein sequence ID" value="KAJ3181233.1"/>
    <property type="molecule type" value="Genomic_DNA"/>
</dbReference>
<sequence>MSSPEPPHSRCNFLTDDRLLLVGARPIDSTLQGILAWGASLFVNLESPAQDPDCYDYAAKLPESVELLKLPTRNGLAPAAQPARQAVKQITAVRKAGRKVYIHCNGGHGRAGTLAALVLGTLQGLDAVNAIREVERRRETRPDCSRNLVPTPESNAQVKFLAKELGVRAGGTLPDRSDKSWLKQVRADRKKRKRDSDESITPALVRTKSSLSSGTQQPIEFYTGDSKYGEFSNFYEPKTPITWNGHKYATTEHAFQAAKFSAPGASPASLEYASLIRQTSTPNKARVLALQKTGGGYAWRTALNESIVKYRDLGVVIRPGWDTVRDSVMRQLLMCKFSQDARCKQLLLATGDRPLVEHTKRDAYWGDGGDGSGRNMLGVMLMETRARLRKES</sequence>
<feature type="region of interest" description="Disordered" evidence="2">
    <location>
        <begin position="171"/>
        <end position="209"/>
    </location>
</feature>
<keyword evidence="5" id="KW-1185">Reference proteome</keyword>
<dbReference type="SUPFAM" id="SSF52799">
    <property type="entry name" value="(Phosphotyrosine protein) phosphatases II"/>
    <property type="match status" value="1"/>
</dbReference>
<evidence type="ECO:0000313" key="4">
    <source>
        <dbReference type="EMBL" id="KAJ3181233.1"/>
    </source>
</evidence>
<feature type="compositionally biased region" description="Basic and acidic residues" evidence="2">
    <location>
        <begin position="175"/>
        <end position="187"/>
    </location>
</feature>
<evidence type="ECO:0000313" key="5">
    <source>
        <dbReference type="Proteomes" id="UP001212152"/>
    </source>
</evidence>
<name>A0AAD5TMR8_9FUNG</name>
<dbReference type="Gene3D" id="3.90.190.10">
    <property type="entry name" value="Protein tyrosine phosphatase superfamily"/>
    <property type="match status" value="1"/>
</dbReference>
<comment type="caution">
    <text evidence="4">The sequence shown here is derived from an EMBL/GenBank/DDBJ whole genome shotgun (WGS) entry which is preliminary data.</text>
</comment>
<dbReference type="NCBIfam" id="TIGR02464">
    <property type="entry name" value="ribofla_fusion"/>
    <property type="match status" value="1"/>
</dbReference>
<dbReference type="CDD" id="cd15457">
    <property type="entry name" value="NADAR"/>
    <property type="match status" value="1"/>
</dbReference>
<feature type="domain" description="Tyrosine specific protein phosphatases" evidence="3">
    <location>
        <begin position="81"/>
        <end position="138"/>
    </location>
</feature>
<dbReference type="InterPro" id="IPR029021">
    <property type="entry name" value="Prot-tyrosine_phosphatase-like"/>
</dbReference>
<proteinExistence type="predicted"/>
<protein>
    <recommendedName>
        <fullName evidence="3">Tyrosine specific protein phosphatases domain-containing protein</fullName>
    </recommendedName>
</protein>
<dbReference type="InterPro" id="IPR057023">
    <property type="entry name" value="PTP-SAK"/>
</dbReference>
<keyword evidence="1" id="KW-0378">Hydrolase</keyword>
<dbReference type="PROSITE" id="PS50056">
    <property type="entry name" value="TYR_PHOSPHATASE_2"/>
    <property type="match status" value="1"/>
</dbReference>
<dbReference type="InterPro" id="IPR000387">
    <property type="entry name" value="Tyr_Pase_dom"/>
</dbReference>
<accession>A0AAD5TMR8</accession>
<dbReference type="Pfam" id="PF22784">
    <property type="entry name" value="PTP-SAK"/>
    <property type="match status" value="1"/>
</dbReference>
<dbReference type="Proteomes" id="UP001212152">
    <property type="component" value="Unassembled WGS sequence"/>
</dbReference>
<dbReference type="Pfam" id="PF08719">
    <property type="entry name" value="NADAR"/>
    <property type="match status" value="1"/>
</dbReference>
<dbReference type="AlphaFoldDB" id="A0AAD5TMR8"/>
<evidence type="ECO:0000256" key="1">
    <source>
        <dbReference type="ARBA" id="ARBA00022801"/>
    </source>
</evidence>
<dbReference type="InterPro" id="IPR012816">
    <property type="entry name" value="NADAR"/>
</dbReference>
<reference evidence="4" key="1">
    <citation type="submission" date="2020-05" db="EMBL/GenBank/DDBJ databases">
        <title>Phylogenomic resolution of chytrid fungi.</title>
        <authorList>
            <person name="Stajich J.E."/>
            <person name="Amses K."/>
            <person name="Simmons R."/>
            <person name="Seto K."/>
            <person name="Myers J."/>
            <person name="Bonds A."/>
            <person name="Quandt C.A."/>
            <person name="Barry K."/>
            <person name="Liu P."/>
            <person name="Grigoriev I."/>
            <person name="Longcore J.E."/>
            <person name="James T.Y."/>
        </authorList>
    </citation>
    <scope>NUCLEOTIDE SEQUENCE</scope>
    <source>
        <strain evidence="4">JEL0379</strain>
    </source>
</reference>
<evidence type="ECO:0000256" key="2">
    <source>
        <dbReference type="SAM" id="MobiDB-lite"/>
    </source>
</evidence>
<dbReference type="Gene3D" id="1.10.357.40">
    <property type="entry name" value="YbiA-like"/>
    <property type="match status" value="1"/>
</dbReference>
<dbReference type="SUPFAM" id="SSF143990">
    <property type="entry name" value="YbiA-like"/>
    <property type="match status" value="1"/>
</dbReference>
<dbReference type="InterPro" id="IPR037238">
    <property type="entry name" value="YbiA-like_sf"/>
</dbReference>
<gene>
    <name evidence="4" type="ORF">HDU87_001362</name>
</gene>